<evidence type="ECO:0000313" key="1">
    <source>
        <dbReference type="EMBL" id="GGJ69196.1"/>
    </source>
</evidence>
<gene>
    <name evidence="1" type="ORF">GCM10012282_77720</name>
</gene>
<dbReference type="Proteomes" id="UP000625682">
    <property type="component" value="Unassembled WGS sequence"/>
</dbReference>
<comment type="caution">
    <text evidence="1">The sequence shown here is derived from an EMBL/GenBank/DDBJ whole genome shotgun (WGS) entry which is preliminary data.</text>
</comment>
<protein>
    <submittedName>
        <fullName evidence="1">Uncharacterized protein</fullName>
    </submittedName>
</protein>
<dbReference type="RefSeq" id="WP_189152102.1">
    <property type="nucleotide sequence ID" value="NZ_BAABER010000058.1"/>
</dbReference>
<reference evidence="1" key="1">
    <citation type="journal article" date="2014" name="Int. J. Syst. Evol. Microbiol.">
        <title>Complete genome sequence of Corynebacterium casei LMG S-19264T (=DSM 44701T), isolated from a smear-ripened cheese.</title>
        <authorList>
            <consortium name="US DOE Joint Genome Institute (JGI-PGF)"/>
            <person name="Walter F."/>
            <person name="Albersmeier A."/>
            <person name="Kalinowski J."/>
            <person name="Ruckert C."/>
        </authorList>
    </citation>
    <scope>NUCLEOTIDE SEQUENCE</scope>
    <source>
        <strain evidence="1">CGMCC 4.7272</strain>
    </source>
</reference>
<dbReference type="SUPFAM" id="SSF53822">
    <property type="entry name" value="Periplasmic binding protein-like I"/>
    <property type="match status" value="1"/>
</dbReference>
<organism evidence="1 2">
    <name type="scientific">Streptomyces lacrimifluminis</name>
    <dbReference type="NCBI Taxonomy" id="1500077"/>
    <lineage>
        <taxon>Bacteria</taxon>
        <taxon>Bacillati</taxon>
        <taxon>Actinomycetota</taxon>
        <taxon>Actinomycetes</taxon>
        <taxon>Kitasatosporales</taxon>
        <taxon>Streptomycetaceae</taxon>
        <taxon>Streptomyces</taxon>
    </lineage>
</organism>
<accession>A0A917UMY9</accession>
<proteinExistence type="predicted"/>
<sequence length="314" mass="33980">MTAPINDREAAAAAVFVSRQAVVVHPDGHRSTAGGVVVVENPSADDIYSRNLAEDFHRRFLEQVQGPVTRLGYAPDQDAVKNPDVTVVDSTNALAQRVCDVLAARRDTVVFWAARGPELIAFLYDFQSLPTCGGQLTVLGGDDITNSLIADARPTTKYSNLTLYHVAHAVPMLDEPNVQAKQFDSLYEKEFGTQDGMFTDGWPALGFDALNVLSRAVNEAYQNSKNNAFDRATISSILHSGIGQVHEGIQGVTGVFSFNGAQNSTRVPLNKPLYVVHDTDTGPVIAMKCGLFAIGRNVTEWGGRAQHPCPRDPT</sequence>
<keyword evidence="2" id="KW-1185">Reference proteome</keyword>
<dbReference type="AlphaFoldDB" id="A0A917UMY9"/>
<reference evidence="1" key="2">
    <citation type="submission" date="2020-09" db="EMBL/GenBank/DDBJ databases">
        <authorList>
            <person name="Sun Q."/>
            <person name="Zhou Y."/>
        </authorList>
    </citation>
    <scope>NUCLEOTIDE SEQUENCE</scope>
    <source>
        <strain evidence="1">CGMCC 4.7272</strain>
    </source>
</reference>
<name>A0A917UMY9_9ACTN</name>
<dbReference type="Gene3D" id="3.40.50.2300">
    <property type="match status" value="2"/>
</dbReference>
<dbReference type="EMBL" id="BMMU01000053">
    <property type="protein sequence ID" value="GGJ69196.1"/>
    <property type="molecule type" value="Genomic_DNA"/>
</dbReference>
<dbReference type="InterPro" id="IPR028082">
    <property type="entry name" value="Peripla_BP_I"/>
</dbReference>
<evidence type="ECO:0000313" key="2">
    <source>
        <dbReference type="Proteomes" id="UP000625682"/>
    </source>
</evidence>